<organism evidence="1 2">
    <name type="scientific">Fukomys damarensis</name>
    <name type="common">Damaraland mole rat</name>
    <name type="synonym">Cryptomys damarensis</name>
    <dbReference type="NCBI Taxonomy" id="885580"/>
    <lineage>
        <taxon>Eukaryota</taxon>
        <taxon>Metazoa</taxon>
        <taxon>Chordata</taxon>
        <taxon>Craniata</taxon>
        <taxon>Vertebrata</taxon>
        <taxon>Euteleostomi</taxon>
        <taxon>Mammalia</taxon>
        <taxon>Eutheria</taxon>
        <taxon>Euarchontoglires</taxon>
        <taxon>Glires</taxon>
        <taxon>Rodentia</taxon>
        <taxon>Hystricomorpha</taxon>
        <taxon>Bathyergidae</taxon>
        <taxon>Fukomys</taxon>
    </lineage>
</organism>
<proteinExistence type="predicted"/>
<gene>
    <name evidence="1" type="ORF">H920_01106</name>
</gene>
<dbReference type="AlphaFoldDB" id="A0A091E2C1"/>
<name>A0A091E2C1_FUKDA</name>
<protein>
    <submittedName>
        <fullName evidence="1">Uncharacterized protein</fullName>
    </submittedName>
</protein>
<evidence type="ECO:0000313" key="2">
    <source>
        <dbReference type="Proteomes" id="UP000028990"/>
    </source>
</evidence>
<dbReference type="Proteomes" id="UP000028990">
    <property type="component" value="Unassembled WGS sequence"/>
</dbReference>
<sequence>MPPPYSKLPRRSKAYAMMPEGCLGTSALDMAQLQTSILVLRWDFPQSTPFLSHGDTCVYVLAHHRDRSVEGQHPVSLRHLAVWTATTLDA</sequence>
<accession>A0A091E2C1</accession>
<dbReference type="EMBL" id="KN120821">
    <property type="protein sequence ID" value="KFO37497.1"/>
    <property type="molecule type" value="Genomic_DNA"/>
</dbReference>
<evidence type="ECO:0000313" key="1">
    <source>
        <dbReference type="EMBL" id="KFO37497.1"/>
    </source>
</evidence>
<keyword evidence="2" id="KW-1185">Reference proteome</keyword>
<reference evidence="1 2" key="1">
    <citation type="submission" date="2013-11" db="EMBL/GenBank/DDBJ databases">
        <title>The Damaraland mole rat (Fukomys damarensis) genome and evolution of African mole rats.</title>
        <authorList>
            <person name="Gladyshev V.N."/>
            <person name="Fang X."/>
        </authorList>
    </citation>
    <scope>NUCLEOTIDE SEQUENCE [LARGE SCALE GENOMIC DNA]</scope>
    <source>
        <tissue evidence="1">Liver</tissue>
    </source>
</reference>